<dbReference type="EMBL" id="JZCR01000025">
    <property type="protein sequence ID" value="KJW11613.1"/>
    <property type="molecule type" value="Genomic_DNA"/>
</dbReference>
<dbReference type="Gene3D" id="1.10.260.40">
    <property type="entry name" value="lambda repressor-like DNA-binding domains"/>
    <property type="match status" value="1"/>
</dbReference>
<dbReference type="InterPro" id="IPR001387">
    <property type="entry name" value="Cro/C1-type_HTH"/>
</dbReference>
<dbReference type="PATRIC" id="fig|216463.3.peg.1750"/>
<accession>A0A0F3RNN5</accession>
<reference evidence="2 3" key="1">
    <citation type="submission" date="2015-03" db="EMBL/GenBank/DDBJ databases">
        <authorList>
            <person name="Zheng J."/>
            <person name="Ganezle M."/>
        </authorList>
    </citation>
    <scope>NUCLEOTIDE SEQUENCE [LARGE SCALE GENOMIC DNA]</scope>
    <source>
        <strain evidence="2 3">LP38</strain>
    </source>
</reference>
<dbReference type="Pfam" id="PF13443">
    <property type="entry name" value="HTH_26"/>
    <property type="match status" value="1"/>
</dbReference>
<name>A0A0F3RNN5_9LACO</name>
<organism evidence="2 3">
    <name type="scientific">Levilactobacillus spicheri</name>
    <dbReference type="NCBI Taxonomy" id="216463"/>
    <lineage>
        <taxon>Bacteria</taxon>
        <taxon>Bacillati</taxon>
        <taxon>Bacillota</taxon>
        <taxon>Bacilli</taxon>
        <taxon>Lactobacillales</taxon>
        <taxon>Lactobacillaceae</taxon>
        <taxon>Levilactobacillus</taxon>
    </lineage>
</organism>
<dbReference type="InterPro" id="IPR010982">
    <property type="entry name" value="Lambda_DNA-bd_dom_sf"/>
</dbReference>
<dbReference type="OrthoDB" id="2899891at2"/>
<dbReference type="AlphaFoldDB" id="A0A0F3RNN5"/>
<dbReference type="Proteomes" id="UP000033491">
    <property type="component" value="Unassembled WGS sequence"/>
</dbReference>
<comment type="caution">
    <text evidence="2">The sequence shown here is derived from an EMBL/GenBank/DDBJ whole genome shotgun (WGS) entry which is preliminary data.</text>
</comment>
<dbReference type="SUPFAM" id="SSF47413">
    <property type="entry name" value="lambda repressor-like DNA-binding domains"/>
    <property type="match status" value="1"/>
</dbReference>
<evidence type="ECO:0000313" key="2">
    <source>
        <dbReference type="EMBL" id="KJW11613.1"/>
    </source>
</evidence>
<dbReference type="STRING" id="216463.VC81_12470"/>
<protein>
    <submittedName>
        <fullName evidence="2">Toxin-antitoxin system, antitoxin component, Xre family protein</fullName>
    </submittedName>
</protein>
<gene>
    <name evidence="2" type="ORF">VC81_12470</name>
</gene>
<dbReference type="PROSITE" id="PS50943">
    <property type="entry name" value="HTH_CROC1"/>
    <property type="match status" value="1"/>
</dbReference>
<dbReference type="GO" id="GO:0003677">
    <property type="term" value="F:DNA binding"/>
    <property type="evidence" value="ECO:0007669"/>
    <property type="project" value="InterPro"/>
</dbReference>
<dbReference type="RefSeq" id="WP_045808393.1">
    <property type="nucleotide sequence ID" value="NZ_JZCR01000025.1"/>
</dbReference>
<proteinExistence type="predicted"/>
<sequence length="72" mass="8216">MNNEFSAILGAQLLSISKVHEDTGIARSTLTSLYYRRAKNVKLDTLRKLCDYLQIPLSKLIEYTPKELTKEA</sequence>
<evidence type="ECO:0000259" key="1">
    <source>
        <dbReference type="PROSITE" id="PS50943"/>
    </source>
</evidence>
<feature type="domain" description="HTH cro/C1-type" evidence="1">
    <location>
        <begin position="21"/>
        <end position="60"/>
    </location>
</feature>
<evidence type="ECO:0000313" key="3">
    <source>
        <dbReference type="Proteomes" id="UP000033491"/>
    </source>
</evidence>